<evidence type="ECO:0000313" key="1">
    <source>
        <dbReference type="EMBL" id="TNC36453.1"/>
    </source>
</evidence>
<protein>
    <submittedName>
        <fullName evidence="1">Uncharacterized protein</fullName>
    </submittedName>
</protein>
<sequence>MHRAHRRQALRLARNLLPLADWVRQRCSDKFEWRMFLLMLQRADEWLRRKRLLQRAVHGPPRAYCMFEVGGREFRYPAFLFQPKCGASVQQDAPERAYFPDAPCGKLGKPMRFHAAELAAEHSVMLPYQLCEQRPESRLSMLARHA</sequence>
<name>A0A5C4MF70_9ACTN</name>
<dbReference type="EMBL" id="VDFR01000137">
    <property type="protein sequence ID" value="TNC36453.1"/>
    <property type="molecule type" value="Genomic_DNA"/>
</dbReference>
<dbReference type="RefSeq" id="WP_139106904.1">
    <property type="nucleotide sequence ID" value="NZ_VDFR01000137.1"/>
</dbReference>
<dbReference type="Proteomes" id="UP000306740">
    <property type="component" value="Unassembled WGS sequence"/>
</dbReference>
<proteinExistence type="predicted"/>
<dbReference type="AlphaFoldDB" id="A0A5C4MF70"/>
<organism evidence="1 2">
    <name type="scientific">Mumia zhuanghuii</name>
    <dbReference type="NCBI Taxonomy" id="2585211"/>
    <lineage>
        <taxon>Bacteria</taxon>
        <taxon>Bacillati</taxon>
        <taxon>Actinomycetota</taxon>
        <taxon>Actinomycetes</taxon>
        <taxon>Propionibacteriales</taxon>
        <taxon>Nocardioidaceae</taxon>
        <taxon>Mumia</taxon>
    </lineage>
</organism>
<accession>A0A5C4MF70</accession>
<reference evidence="1 2" key="1">
    <citation type="submission" date="2019-05" db="EMBL/GenBank/DDBJ databases">
        <title>Mumia sp. nov., isolated from the intestinal contents of plateau pika (Ochotona curzoniae) in the Qinghai-Tibet plateau of China.</title>
        <authorList>
            <person name="Tian Z."/>
        </authorList>
    </citation>
    <scope>NUCLEOTIDE SEQUENCE [LARGE SCALE GENOMIC DNA]</scope>
    <source>
        <strain evidence="2">527</strain>
    </source>
</reference>
<gene>
    <name evidence="1" type="ORF">FHE65_26240</name>
</gene>
<comment type="caution">
    <text evidence="1">The sequence shown here is derived from an EMBL/GenBank/DDBJ whole genome shotgun (WGS) entry which is preliminary data.</text>
</comment>
<evidence type="ECO:0000313" key="2">
    <source>
        <dbReference type="Proteomes" id="UP000306740"/>
    </source>
</evidence>